<evidence type="ECO:0000313" key="2">
    <source>
        <dbReference type="Proteomes" id="UP000230551"/>
    </source>
</evidence>
<sequence length="246" mass="26596">MTRTVFAVDVTTSVVSIARVQETDGPAIPAVSWIDPPSFGGSHRPLTTWQKACEVADEVVAKITSAGNPTMVVMAKQQWGPTAPWKLRGNSRASLPGDPSAQRRIQIHTLIEDRLHRLGVPVAEFPYVTALKWARGYGEKGRGGEVMTALTDYVASTWGIEQRTEIGRDGKPHTRSFRPAVAVLAAIGAMAVGVEVAGIEVTDARLGMLDAAKNAMIQWPAEFVPPSTPASWDERRRHPEVLTVGV</sequence>
<proteinExistence type="predicted"/>
<dbReference type="Proteomes" id="UP000230551">
    <property type="component" value="Unassembled WGS sequence"/>
</dbReference>
<dbReference type="AlphaFoldDB" id="A0A2G5P7U2"/>
<dbReference type="STRING" id="85968.GCA_900073015_02729"/>
<dbReference type="EMBL" id="PDCN02000017">
    <property type="protein sequence ID" value="PIB74439.1"/>
    <property type="molecule type" value="Genomic_DNA"/>
</dbReference>
<accession>A0A2G5P7U2</accession>
<dbReference type="OrthoDB" id="4644130at2"/>
<evidence type="ECO:0000313" key="1">
    <source>
        <dbReference type="EMBL" id="PIB74439.1"/>
    </source>
</evidence>
<keyword evidence="2" id="KW-1185">Reference proteome</keyword>
<protein>
    <recommendedName>
        <fullName evidence="3">DUF429 domain-containing protein</fullName>
    </recommendedName>
</protein>
<evidence type="ECO:0008006" key="3">
    <source>
        <dbReference type="Google" id="ProtNLM"/>
    </source>
</evidence>
<dbReference type="RefSeq" id="WP_090590116.1">
    <property type="nucleotide sequence ID" value="NZ_CP104302.1"/>
</dbReference>
<organism evidence="1 2">
    <name type="scientific">Mycolicibacterium brumae</name>
    <dbReference type="NCBI Taxonomy" id="85968"/>
    <lineage>
        <taxon>Bacteria</taxon>
        <taxon>Bacillati</taxon>
        <taxon>Actinomycetota</taxon>
        <taxon>Actinomycetes</taxon>
        <taxon>Mycobacteriales</taxon>
        <taxon>Mycobacteriaceae</taxon>
        <taxon>Mycolicibacterium</taxon>
    </lineage>
</organism>
<comment type="caution">
    <text evidence="1">The sequence shown here is derived from an EMBL/GenBank/DDBJ whole genome shotgun (WGS) entry which is preliminary data.</text>
</comment>
<reference evidence="1 2" key="1">
    <citation type="journal article" date="2017" name="Infect. Genet. Evol.">
        <title>The new phylogeny of the genus Mycobacterium: The old and the news.</title>
        <authorList>
            <person name="Tortoli E."/>
            <person name="Fedrizzi T."/>
            <person name="Meehan C.J."/>
            <person name="Trovato A."/>
            <person name="Grottola A."/>
            <person name="Giacobazzi E."/>
            <person name="Serpini G.F."/>
            <person name="Tagliazucchi S."/>
            <person name="Fabio A."/>
            <person name="Bettua C."/>
            <person name="Bertorelli R."/>
            <person name="Frascaro F."/>
            <person name="De Sanctis V."/>
            <person name="Pecorari M."/>
            <person name="Jousson O."/>
            <person name="Segata N."/>
            <person name="Cirillo D.M."/>
        </authorList>
    </citation>
    <scope>NUCLEOTIDE SEQUENCE [LARGE SCALE GENOMIC DNA]</scope>
    <source>
        <strain evidence="1 2">CIP1034565</strain>
    </source>
</reference>
<gene>
    <name evidence="1" type="ORF">CQY22_013300</name>
</gene>
<name>A0A2G5P7U2_9MYCO</name>